<protein>
    <submittedName>
        <fullName evidence="3">Uncharacterized protein</fullName>
    </submittedName>
</protein>
<gene>
    <name evidence="3" type="ORF">EX30DRAFT_270950</name>
</gene>
<feature type="region of interest" description="Disordered" evidence="1">
    <location>
        <begin position="1"/>
        <end position="26"/>
    </location>
</feature>
<proteinExistence type="predicted"/>
<sequence>MEERASGRGGRGGERGTSVRHPRRTASDVAVGGIFFSRRHGGENCVTANAVEEKGGGEEESCRGRGGCRVAGCLPKESQTAGQESGYSAIRMQQRRPGPLSLALSEEGSRGLYGLQQCADLKGRSLSVYLSLSHTRTLSHSHTDRSRVARVVTTLGGMRCSGAVVVVVMVVVVVVVGG</sequence>
<dbReference type="AlphaFoldDB" id="A0A4S2MX39"/>
<feature type="compositionally biased region" description="Basic and acidic residues" evidence="1">
    <location>
        <begin position="1"/>
        <end position="14"/>
    </location>
</feature>
<reference evidence="3 4" key="1">
    <citation type="submission" date="2019-04" db="EMBL/GenBank/DDBJ databases">
        <title>Comparative genomics and transcriptomics to analyze fruiting body development in filamentous ascomycetes.</title>
        <authorList>
            <consortium name="DOE Joint Genome Institute"/>
            <person name="Lutkenhaus R."/>
            <person name="Traeger S."/>
            <person name="Breuer J."/>
            <person name="Kuo A."/>
            <person name="Lipzen A."/>
            <person name="Pangilinan J."/>
            <person name="Dilworth D."/>
            <person name="Sandor L."/>
            <person name="Poggeler S."/>
            <person name="Barry K."/>
            <person name="Grigoriev I.V."/>
            <person name="Nowrousian M."/>
        </authorList>
    </citation>
    <scope>NUCLEOTIDE SEQUENCE [LARGE SCALE GENOMIC DNA]</scope>
    <source>
        <strain evidence="3 4">CBS 389.68</strain>
    </source>
</reference>
<dbReference type="EMBL" id="ML220120">
    <property type="protein sequence ID" value="TGZ81249.1"/>
    <property type="molecule type" value="Genomic_DNA"/>
</dbReference>
<feature type="transmembrane region" description="Helical" evidence="2">
    <location>
        <begin position="151"/>
        <end position="176"/>
    </location>
</feature>
<keyword evidence="2" id="KW-1133">Transmembrane helix</keyword>
<organism evidence="3 4">
    <name type="scientific">Ascodesmis nigricans</name>
    <dbReference type="NCBI Taxonomy" id="341454"/>
    <lineage>
        <taxon>Eukaryota</taxon>
        <taxon>Fungi</taxon>
        <taxon>Dikarya</taxon>
        <taxon>Ascomycota</taxon>
        <taxon>Pezizomycotina</taxon>
        <taxon>Pezizomycetes</taxon>
        <taxon>Pezizales</taxon>
        <taxon>Ascodesmidaceae</taxon>
        <taxon>Ascodesmis</taxon>
    </lineage>
</organism>
<evidence type="ECO:0000256" key="1">
    <source>
        <dbReference type="SAM" id="MobiDB-lite"/>
    </source>
</evidence>
<name>A0A4S2MX39_9PEZI</name>
<keyword evidence="2" id="KW-0812">Transmembrane</keyword>
<keyword evidence="2" id="KW-0472">Membrane</keyword>
<accession>A0A4S2MX39</accession>
<keyword evidence="4" id="KW-1185">Reference proteome</keyword>
<evidence type="ECO:0000313" key="3">
    <source>
        <dbReference type="EMBL" id="TGZ81249.1"/>
    </source>
</evidence>
<dbReference type="InParanoid" id="A0A4S2MX39"/>
<evidence type="ECO:0000313" key="4">
    <source>
        <dbReference type="Proteomes" id="UP000298138"/>
    </source>
</evidence>
<dbReference type="Proteomes" id="UP000298138">
    <property type="component" value="Unassembled WGS sequence"/>
</dbReference>
<evidence type="ECO:0000256" key="2">
    <source>
        <dbReference type="SAM" id="Phobius"/>
    </source>
</evidence>